<evidence type="ECO:0000256" key="5">
    <source>
        <dbReference type="ARBA" id="ARBA00022676"/>
    </source>
</evidence>
<evidence type="ECO:0000256" key="2">
    <source>
        <dbReference type="ARBA" id="ARBA00005058"/>
    </source>
</evidence>
<dbReference type="PIRSF" id="PIRSF000477">
    <property type="entry name" value="PurNPase"/>
    <property type="match status" value="1"/>
</dbReference>
<dbReference type="InterPro" id="IPR011268">
    <property type="entry name" value="Purine_phosphorylase"/>
</dbReference>
<proteinExistence type="inferred from homology"/>
<comment type="similarity">
    <text evidence="3 8">Belongs to the PNP/MTAP phosphorylase family.</text>
</comment>
<dbReference type="CDD" id="cd09009">
    <property type="entry name" value="PNP-EcPNPII_like"/>
    <property type="match status" value="1"/>
</dbReference>
<sequence length="278" mass="30453">MNFSAAEYTRQVQEAAAYIKEKLNGRKPEIAITLGSGLGDLAEQLTDAVQIPYGDIPHFPVSTVAGHKGQFVVGKLEGREVLCMQGRFHYYEGYDLKQVTLPVRVMKLLGIGTLIVTNAAGGINTGFRPGNLMLIEDHLNLTGENPLIGENLEAFGERFFDMTVAYDREYRTLAENLAAEMDIPLQKGVYAWLTGPNYETPAEIRYLRTIGADAVGMSTVPEVLVARHCGLRVCGISCITNLAAGMGEGLLSHEEVKETADRVKVDFIRLVTALTSRM</sequence>
<comment type="catalytic activity">
    <reaction evidence="7">
        <text>a purine 2'-deoxy-D-ribonucleoside + phosphate = a purine nucleobase + 2-deoxy-alpha-D-ribose 1-phosphate</text>
        <dbReference type="Rhea" id="RHEA:36431"/>
        <dbReference type="ChEBI" id="CHEBI:26386"/>
        <dbReference type="ChEBI" id="CHEBI:43474"/>
        <dbReference type="ChEBI" id="CHEBI:57259"/>
        <dbReference type="ChEBI" id="CHEBI:142361"/>
        <dbReference type="EC" id="2.4.2.1"/>
    </reaction>
</comment>
<evidence type="ECO:0000313" key="10">
    <source>
        <dbReference type="EMBL" id="MBM6924020.1"/>
    </source>
</evidence>
<comment type="function">
    <text evidence="1">The purine nucleoside phosphorylases catalyze the phosphorolytic breakdown of the N-glycosidic bond in the beta-(deoxy)ribonucleoside molecules, with the formation of the corresponding free purine bases and pentose-1-phosphate. Cleaves guanosine, inosine, 2'-deoxyguanosine and 2'-deoxyinosine.</text>
</comment>
<feature type="domain" description="Nucleoside phosphorylase" evidence="9">
    <location>
        <begin position="30"/>
        <end position="274"/>
    </location>
</feature>
<gene>
    <name evidence="10" type="ORF">H9X81_10035</name>
</gene>
<organism evidence="10 11">
    <name type="scientific">Hydrogenoanaerobacterium saccharovorans</name>
    <dbReference type="NCBI Taxonomy" id="474960"/>
    <lineage>
        <taxon>Bacteria</taxon>
        <taxon>Bacillati</taxon>
        <taxon>Bacillota</taxon>
        <taxon>Clostridia</taxon>
        <taxon>Eubacteriales</taxon>
        <taxon>Oscillospiraceae</taxon>
        <taxon>Hydrogenoanaerobacterium</taxon>
    </lineage>
</organism>
<evidence type="ECO:0000259" key="9">
    <source>
        <dbReference type="Pfam" id="PF01048"/>
    </source>
</evidence>
<dbReference type="EC" id="2.4.2.1" evidence="8"/>
<protein>
    <recommendedName>
        <fullName evidence="8">Purine nucleoside phosphorylase</fullName>
        <ecNumber evidence="8">2.4.2.1</ecNumber>
    </recommendedName>
    <alternativeName>
        <fullName evidence="8">Inosine-guanosine phosphorylase</fullName>
    </alternativeName>
</protein>
<evidence type="ECO:0000256" key="3">
    <source>
        <dbReference type="ARBA" id="ARBA00006751"/>
    </source>
</evidence>
<keyword evidence="5 8" id="KW-0328">Glycosyltransferase</keyword>
<dbReference type="Pfam" id="PF01048">
    <property type="entry name" value="PNP_UDP_1"/>
    <property type="match status" value="1"/>
</dbReference>
<dbReference type="Gene3D" id="3.40.50.1580">
    <property type="entry name" value="Nucleoside phosphorylase domain"/>
    <property type="match status" value="1"/>
</dbReference>
<dbReference type="RefSeq" id="WP_204721661.1">
    <property type="nucleotide sequence ID" value="NZ_JACSNR010000010.1"/>
</dbReference>
<dbReference type="NCBIfam" id="TIGR01697">
    <property type="entry name" value="PNPH-PUNA-XAPA"/>
    <property type="match status" value="1"/>
</dbReference>
<keyword evidence="6 8" id="KW-0808">Transferase</keyword>
<dbReference type="InterPro" id="IPR018099">
    <property type="entry name" value="Purine_phosphorylase-2_CS"/>
</dbReference>
<comment type="pathway">
    <text evidence="2 8">Purine metabolism; purine nucleoside salvage.</text>
</comment>
<dbReference type="PANTHER" id="PTHR11904">
    <property type="entry name" value="METHYLTHIOADENOSINE/PURINE NUCLEOSIDE PHOSPHORYLASE"/>
    <property type="match status" value="1"/>
</dbReference>
<dbReference type="PROSITE" id="PS01240">
    <property type="entry name" value="PNP_MTAP_2"/>
    <property type="match status" value="1"/>
</dbReference>
<evidence type="ECO:0000313" key="11">
    <source>
        <dbReference type="Proteomes" id="UP000724149"/>
    </source>
</evidence>
<dbReference type="SUPFAM" id="SSF53167">
    <property type="entry name" value="Purine and uridine phosphorylases"/>
    <property type="match status" value="1"/>
</dbReference>
<evidence type="ECO:0000256" key="8">
    <source>
        <dbReference type="PIRNR" id="PIRNR000477"/>
    </source>
</evidence>
<dbReference type="InterPro" id="IPR035994">
    <property type="entry name" value="Nucleoside_phosphorylase_sf"/>
</dbReference>
<dbReference type="EMBL" id="JACSNR010000010">
    <property type="protein sequence ID" value="MBM6924020.1"/>
    <property type="molecule type" value="Genomic_DNA"/>
</dbReference>
<evidence type="ECO:0000256" key="4">
    <source>
        <dbReference type="ARBA" id="ARBA00011233"/>
    </source>
</evidence>
<evidence type="ECO:0000256" key="1">
    <source>
        <dbReference type="ARBA" id="ARBA00002678"/>
    </source>
</evidence>
<dbReference type="Proteomes" id="UP000724149">
    <property type="component" value="Unassembled WGS sequence"/>
</dbReference>
<reference evidence="10 11" key="1">
    <citation type="journal article" date="2021" name="Sci. Rep.">
        <title>The distribution of antibiotic resistance genes in chicken gut microbiota commensals.</title>
        <authorList>
            <person name="Juricova H."/>
            <person name="Matiasovicova J."/>
            <person name="Kubasova T."/>
            <person name="Cejkova D."/>
            <person name="Rychlik I."/>
        </authorList>
    </citation>
    <scope>NUCLEOTIDE SEQUENCE [LARGE SCALE GENOMIC DNA]</scope>
    <source>
        <strain evidence="10 11">An564</strain>
    </source>
</reference>
<dbReference type="InterPro" id="IPR011270">
    <property type="entry name" value="Pur_Nuc_Pase_Ino/Guo-sp"/>
</dbReference>
<comment type="subunit">
    <text evidence="4">Homotrimer.</text>
</comment>
<keyword evidence="11" id="KW-1185">Reference proteome</keyword>
<evidence type="ECO:0000256" key="6">
    <source>
        <dbReference type="ARBA" id="ARBA00022679"/>
    </source>
</evidence>
<accession>A0ABS2GR95</accession>
<dbReference type="PANTHER" id="PTHR11904:SF9">
    <property type="entry name" value="PURINE NUCLEOSIDE PHOSPHORYLASE-RELATED"/>
    <property type="match status" value="1"/>
</dbReference>
<dbReference type="NCBIfam" id="TIGR01700">
    <property type="entry name" value="PNPH"/>
    <property type="match status" value="1"/>
</dbReference>
<dbReference type="GO" id="GO:0004731">
    <property type="term" value="F:purine-nucleoside phosphorylase activity"/>
    <property type="evidence" value="ECO:0007669"/>
    <property type="project" value="UniProtKB-EC"/>
</dbReference>
<comment type="caution">
    <text evidence="10">The sequence shown here is derived from an EMBL/GenBank/DDBJ whole genome shotgun (WGS) entry which is preliminary data.</text>
</comment>
<name>A0ABS2GR95_9FIRM</name>
<dbReference type="NCBIfam" id="NF006054">
    <property type="entry name" value="PRK08202.1"/>
    <property type="match status" value="1"/>
</dbReference>
<dbReference type="InterPro" id="IPR000845">
    <property type="entry name" value="Nucleoside_phosphorylase_d"/>
</dbReference>
<evidence type="ECO:0000256" key="7">
    <source>
        <dbReference type="ARBA" id="ARBA00048556"/>
    </source>
</evidence>